<dbReference type="InterPro" id="IPR004358">
    <property type="entry name" value="Sig_transdc_His_kin-like_C"/>
</dbReference>
<evidence type="ECO:0000313" key="9">
    <source>
        <dbReference type="EMBL" id="HFW31752.1"/>
    </source>
</evidence>
<dbReference type="PRINTS" id="PR00344">
    <property type="entry name" value="BCTRLSENSOR"/>
</dbReference>
<evidence type="ECO:0000259" key="8">
    <source>
        <dbReference type="PROSITE" id="PS50113"/>
    </source>
</evidence>
<dbReference type="Gene3D" id="3.30.565.10">
    <property type="entry name" value="Histidine kinase-like ATPase, C-terminal domain"/>
    <property type="match status" value="1"/>
</dbReference>
<dbReference type="Gene3D" id="3.30.450.20">
    <property type="entry name" value="PAS domain"/>
    <property type="match status" value="2"/>
</dbReference>
<dbReference type="InterPro" id="IPR000014">
    <property type="entry name" value="PAS"/>
</dbReference>
<comment type="catalytic activity">
    <reaction evidence="1">
        <text>ATP + protein L-histidine = ADP + protein N-phospho-L-histidine.</text>
        <dbReference type="EC" id="2.7.13.3"/>
    </reaction>
</comment>
<evidence type="ECO:0000256" key="2">
    <source>
        <dbReference type="ARBA" id="ARBA00012438"/>
    </source>
</evidence>
<dbReference type="InterPro" id="IPR013767">
    <property type="entry name" value="PAS_fold"/>
</dbReference>
<dbReference type="SMART" id="SM00091">
    <property type="entry name" value="PAS"/>
    <property type="match status" value="2"/>
</dbReference>
<dbReference type="PANTHER" id="PTHR43304">
    <property type="entry name" value="PHYTOCHROME-LIKE PROTEIN CPH1"/>
    <property type="match status" value="1"/>
</dbReference>
<dbReference type="SUPFAM" id="SSF55874">
    <property type="entry name" value="ATPase domain of HSP90 chaperone/DNA topoisomerase II/histidine kinase"/>
    <property type="match status" value="1"/>
</dbReference>
<dbReference type="CDD" id="cd00130">
    <property type="entry name" value="PAS"/>
    <property type="match status" value="2"/>
</dbReference>
<protein>
    <recommendedName>
        <fullName evidence="2">histidine kinase</fullName>
        <ecNumber evidence="2">2.7.13.3</ecNumber>
    </recommendedName>
</protein>
<dbReference type="InterPro" id="IPR036890">
    <property type="entry name" value="HATPase_C_sf"/>
</dbReference>
<evidence type="ECO:0000259" key="6">
    <source>
        <dbReference type="PROSITE" id="PS50109"/>
    </source>
</evidence>
<dbReference type="GO" id="GO:0004673">
    <property type="term" value="F:protein histidine kinase activity"/>
    <property type="evidence" value="ECO:0007669"/>
    <property type="project" value="UniProtKB-EC"/>
</dbReference>
<dbReference type="InterPro" id="IPR052162">
    <property type="entry name" value="Sensor_kinase/Photoreceptor"/>
</dbReference>
<dbReference type="Pfam" id="PF00989">
    <property type="entry name" value="PAS"/>
    <property type="match status" value="1"/>
</dbReference>
<feature type="domain" description="PAC" evidence="8">
    <location>
        <begin position="74"/>
        <end position="124"/>
    </location>
</feature>
<feature type="domain" description="PAS" evidence="7">
    <location>
        <begin position="146"/>
        <end position="194"/>
    </location>
</feature>
<dbReference type="PROSITE" id="PS50109">
    <property type="entry name" value="HIS_KIN"/>
    <property type="match status" value="1"/>
</dbReference>
<dbReference type="InterPro" id="IPR035965">
    <property type="entry name" value="PAS-like_dom_sf"/>
</dbReference>
<organism evidence="9">
    <name type="scientific">Archaeoglobus fulgidus</name>
    <dbReference type="NCBI Taxonomy" id="2234"/>
    <lineage>
        <taxon>Archaea</taxon>
        <taxon>Methanobacteriati</taxon>
        <taxon>Methanobacteriota</taxon>
        <taxon>Archaeoglobi</taxon>
        <taxon>Archaeoglobales</taxon>
        <taxon>Archaeoglobaceae</taxon>
        <taxon>Archaeoglobus</taxon>
    </lineage>
</organism>
<dbReference type="EC" id="2.7.13.3" evidence="2"/>
<keyword evidence="3" id="KW-0597">Phosphoprotein</keyword>
<keyword evidence="4" id="KW-0808">Transferase</keyword>
<evidence type="ECO:0000256" key="5">
    <source>
        <dbReference type="ARBA" id="ARBA00022777"/>
    </source>
</evidence>
<gene>
    <name evidence="9" type="ORF">ENW66_02190</name>
</gene>
<evidence type="ECO:0000256" key="4">
    <source>
        <dbReference type="ARBA" id="ARBA00022679"/>
    </source>
</evidence>
<evidence type="ECO:0000259" key="7">
    <source>
        <dbReference type="PROSITE" id="PS50112"/>
    </source>
</evidence>
<feature type="domain" description="PAC" evidence="8">
    <location>
        <begin position="198"/>
        <end position="248"/>
    </location>
</feature>
<evidence type="ECO:0000256" key="3">
    <source>
        <dbReference type="ARBA" id="ARBA00022553"/>
    </source>
</evidence>
<dbReference type="Pfam" id="PF08447">
    <property type="entry name" value="PAS_3"/>
    <property type="match status" value="1"/>
</dbReference>
<dbReference type="PANTHER" id="PTHR43304:SF1">
    <property type="entry name" value="PAC DOMAIN-CONTAINING PROTEIN"/>
    <property type="match status" value="1"/>
</dbReference>
<feature type="domain" description="PAS" evidence="7">
    <location>
        <begin position="3"/>
        <end position="73"/>
    </location>
</feature>
<reference evidence="9" key="1">
    <citation type="journal article" date="2020" name="mSystems">
        <title>Genome- and Community-Level Interaction Insights into Carbon Utilization and Element Cycling Functions of Hydrothermarchaeota in Hydrothermal Sediment.</title>
        <authorList>
            <person name="Zhou Z."/>
            <person name="Liu Y."/>
            <person name="Xu W."/>
            <person name="Pan J."/>
            <person name="Luo Z.H."/>
            <person name="Li M."/>
        </authorList>
    </citation>
    <scope>NUCLEOTIDE SEQUENCE [LARGE SCALE GENOMIC DNA]</scope>
    <source>
        <strain evidence="9">SpSt-87</strain>
    </source>
</reference>
<dbReference type="EMBL" id="DTLB01000010">
    <property type="protein sequence ID" value="HFW31752.1"/>
    <property type="molecule type" value="Genomic_DNA"/>
</dbReference>
<dbReference type="SMART" id="SM00086">
    <property type="entry name" value="PAC"/>
    <property type="match status" value="2"/>
</dbReference>
<dbReference type="PROSITE" id="PS50113">
    <property type="entry name" value="PAC"/>
    <property type="match status" value="2"/>
</dbReference>
<dbReference type="InterPro" id="IPR000700">
    <property type="entry name" value="PAS-assoc_C"/>
</dbReference>
<feature type="domain" description="Histidine kinase" evidence="6">
    <location>
        <begin position="346"/>
        <end position="440"/>
    </location>
</feature>
<dbReference type="PROSITE" id="PS50112">
    <property type="entry name" value="PAS"/>
    <property type="match status" value="2"/>
</dbReference>
<name>A0A7C3M8N7_ARCFL</name>
<dbReference type="InterPro" id="IPR003594">
    <property type="entry name" value="HATPase_dom"/>
</dbReference>
<comment type="caution">
    <text evidence="9">The sequence shown here is derived from an EMBL/GenBank/DDBJ whole genome shotgun (WGS) entry which is preliminary data.</text>
</comment>
<dbReference type="InterPro" id="IPR001610">
    <property type="entry name" value="PAC"/>
</dbReference>
<keyword evidence="5" id="KW-0418">Kinase</keyword>
<dbReference type="InterPro" id="IPR013655">
    <property type="entry name" value="PAS_fold_3"/>
</dbReference>
<dbReference type="SUPFAM" id="SSF55785">
    <property type="entry name" value="PYP-like sensor domain (PAS domain)"/>
    <property type="match status" value="2"/>
</dbReference>
<dbReference type="NCBIfam" id="TIGR00229">
    <property type="entry name" value="sensory_box"/>
    <property type="match status" value="2"/>
</dbReference>
<dbReference type="InterPro" id="IPR005467">
    <property type="entry name" value="His_kinase_dom"/>
</dbReference>
<accession>A0A7C3M8N7</accession>
<dbReference type="SMART" id="SM00387">
    <property type="entry name" value="HATPase_c"/>
    <property type="match status" value="1"/>
</dbReference>
<sequence length="440" mass="50507">MLNPQDFKKIVDESLAGVCILDLDGRIFYVNDIFAAVTKYSKEELKKMNILDLIHEEDRQKMAEKLKRASEEKVFYEGRYMTKDGEIRWAYGFSKSIEVNGEKYVLINCLDITREKEIEEKLRESELFFSKLVEESIAPVYIIRDRLLYVNKAVEDLTGYTRDELLSMDPINQLVHPEDRELVGGRFKERLEGRRDTETYSFRIISKDGRVRWVTIRPSRVIYQGKPAVCATVLDITDIQELNEKLRAREEFLKLLNRILRHDIANALTPIIVALEDMDEKMVEIARTKVRDIVKLIQIVKGMESGTEEVRPVRLDEIARRIAESTGVRFEGEEVKVLANDSVGIIIQNLVENALVHGKEGVKVEVAKVDLKGILRVSDRGEGIPDEIKEKIFKAGFSTKNRTGLGLYIVKKLVDILGGEIRVYDNKPRGAVFEVIFKAV</sequence>
<proteinExistence type="predicted"/>
<dbReference type="AlphaFoldDB" id="A0A7C3M8N7"/>
<dbReference type="GO" id="GO:0006355">
    <property type="term" value="P:regulation of DNA-templated transcription"/>
    <property type="evidence" value="ECO:0007669"/>
    <property type="project" value="InterPro"/>
</dbReference>
<dbReference type="Pfam" id="PF02518">
    <property type="entry name" value="HATPase_c"/>
    <property type="match status" value="1"/>
</dbReference>
<evidence type="ECO:0000256" key="1">
    <source>
        <dbReference type="ARBA" id="ARBA00000085"/>
    </source>
</evidence>